<feature type="domain" description="RING-type" evidence="8">
    <location>
        <begin position="192"/>
        <end position="236"/>
    </location>
</feature>
<keyword evidence="10" id="KW-1185">Reference proteome</keyword>
<reference evidence="10" key="1">
    <citation type="submission" date="2016-05" db="EMBL/GenBank/DDBJ databases">
        <title>Comparative genomics of biotechnologically important yeasts.</title>
        <authorList>
            <consortium name="DOE Joint Genome Institute"/>
            <person name="Riley R."/>
            <person name="Haridas S."/>
            <person name="Wolfe K.H."/>
            <person name="Lopes M.R."/>
            <person name="Hittinger C.T."/>
            <person name="Goker M."/>
            <person name="Salamov A."/>
            <person name="Wisecaver J."/>
            <person name="Long T.M."/>
            <person name="Aerts A.L."/>
            <person name="Barry K."/>
            <person name="Choi C."/>
            <person name="Clum A."/>
            <person name="Coughlan A.Y."/>
            <person name="Deshpande S."/>
            <person name="Douglass A.P."/>
            <person name="Hanson S.J."/>
            <person name="Klenk H.-P."/>
            <person name="Labutti K."/>
            <person name="Lapidus A."/>
            <person name="Lindquist E."/>
            <person name="Lipzen A."/>
            <person name="Meier-Kolthoff J.P."/>
            <person name="Ohm R.A."/>
            <person name="Otillar R.P."/>
            <person name="Pangilinan J."/>
            <person name="Peng Y."/>
            <person name="Rokas A."/>
            <person name="Rosa C.A."/>
            <person name="Scheuner C."/>
            <person name="Sibirny A.A."/>
            <person name="Slot J.C."/>
            <person name="Stielow J.B."/>
            <person name="Sun H."/>
            <person name="Kurtzman C.P."/>
            <person name="Blackwell M."/>
            <person name="Grigoriev I.V."/>
            <person name="Jeffries T.W."/>
        </authorList>
    </citation>
    <scope>NUCLEOTIDE SEQUENCE [LARGE SCALE GENOMIC DNA]</scope>
    <source>
        <strain evidence="10">DSM 1968</strain>
    </source>
</reference>
<evidence type="ECO:0008006" key="11">
    <source>
        <dbReference type="Google" id="ProtNLM"/>
    </source>
</evidence>
<dbReference type="InterPro" id="IPR008984">
    <property type="entry name" value="SMAD_FHA_dom_sf"/>
</dbReference>
<protein>
    <recommendedName>
        <fullName evidence="11">SMAD/FHA domain-containing protein</fullName>
    </recommendedName>
</protein>
<dbReference type="InterPro" id="IPR013083">
    <property type="entry name" value="Znf_RING/FYVE/PHD"/>
</dbReference>
<dbReference type="AlphaFoldDB" id="A0A1D2VBD2"/>
<keyword evidence="3 6" id="KW-0863">Zinc-finger</keyword>
<evidence type="ECO:0000259" key="7">
    <source>
        <dbReference type="PROSITE" id="PS50006"/>
    </source>
</evidence>
<dbReference type="InterPro" id="IPR001841">
    <property type="entry name" value="Znf_RING"/>
</dbReference>
<dbReference type="GeneID" id="30963572"/>
<feature type="domain" description="FHA" evidence="7">
    <location>
        <begin position="36"/>
        <end position="99"/>
    </location>
</feature>
<evidence type="ECO:0000313" key="10">
    <source>
        <dbReference type="Proteomes" id="UP000095038"/>
    </source>
</evidence>
<dbReference type="GO" id="GO:0032153">
    <property type="term" value="C:cell division site"/>
    <property type="evidence" value="ECO:0007669"/>
    <property type="project" value="TreeGrafter"/>
</dbReference>
<dbReference type="PROSITE" id="PS50006">
    <property type="entry name" value="FHA_DOMAIN"/>
    <property type="match status" value="1"/>
</dbReference>
<organism evidence="9 10">
    <name type="scientific">Ascoidea rubescens DSM 1968</name>
    <dbReference type="NCBI Taxonomy" id="1344418"/>
    <lineage>
        <taxon>Eukaryota</taxon>
        <taxon>Fungi</taxon>
        <taxon>Dikarya</taxon>
        <taxon>Ascomycota</taxon>
        <taxon>Saccharomycotina</taxon>
        <taxon>Saccharomycetes</taxon>
        <taxon>Ascoideaceae</taxon>
        <taxon>Ascoidea</taxon>
    </lineage>
</organism>
<dbReference type="PROSITE" id="PS50089">
    <property type="entry name" value="ZF_RING_2"/>
    <property type="match status" value="1"/>
</dbReference>
<feature type="non-terminal residue" evidence="9">
    <location>
        <position position="1"/>
    </location>
</feature>
<keyword evidence="2" id="KW-0479">Metal-binding</keyword>
<dbReference type="RefSeq" id="XP_020045226.1">
    <property type="nucleotide sequence ID" value="XM_020189936.1"/>
</dbReference>
<dbReference type="Gene3D" id="2.60.200.20">
    <property type="match status" value="1"/>
</dbReference>
<dbReference type="EMBL" id="KV454489">
    <property type="protein sequence ID" value="ODV58919.1"/>
    <property type="molecule type" value="Genomic_DNA"/>
</dbReference>
<dbReference type="PANTHER" id="PTHR15067:SF7">
    <property type="entry name" value="E3 UBIQUITIN-PROTEIN LIGASE DMA1-RELATED"/>
    <property type="match status" value="1"/>
</dbReference>
<dbReference type="OrthoDB" id="687730at2759"/>
<dbReference type="FunCoup" id="A0A1D2VBD2">
    <property type="interactions" value="139"/>
</dbReference>
<dbReference type="GO" id="GO:0005829">
    <property type="term" value="C:cytosol"/>
    <property type="evidence" value="ECO:0007669"/>
    <property type="project" value="TreeGrafter"/>
</dbReference>
<dbReference type="Proteomes" id="UP000095038">
    <property type="component" value="Unassembled WGS sequence"/>
</dbReference>
<keyword evidence="5" id="KW-0862">Zinc</keyword>
<dbReference type="GO" id="GO:0000151">
    <property type="term" value="C:ubiquitin ligase complex"/>
    <property type="evidence" value="ECO:0007669"/>
    <property type="project" value="TreeGrafter"/>
</dbReference>
<proteinExistence type="predicted"/>
<dbReference type="InParanoid" id="A0A1D2VBD2"/>
<evidence type="ECO:0000256" key="3">
    <source>
        <dbReference type="ARBA" id="ARBA00022771"/>
    </source>
</evidence>
<dbReference type="SUPFAM" id="SSF57850">
    <property type="entry name" value="RING/U-box"/>
    <property type="match status" value="1"/>
</dbReference>
<dbReference type="SMART" id="SM00240">
    <property type="entry name" value="FHA"/>
    <property type="match status" value="1"/>
</dbReference>
<dbReference type="InterPro" id="IPR000253">
    <property type="entry name" value="FHA_dom"/>
</dbReference>
<evidence type="ECO:0000313" key="9">
    <source>
        <dbReference type="EMBL" id="ODV58919.1"/>
    </source>
</evidence>
<sequence length="249" mass="28502">KDGSYSIRLTSYIDNASTASLYFVPIRRKLKPNHHIPIGRYTERNKDALLANANSSASIVFKSKVVSRTHAQLLVDDLGNWFIKDLKSSSGTFLNRRRLSSPNEESISFQLHDGDLLQLGMDYRGGSEEIYRCVKIRIELNKSWKLKSSNFNKKAHEKLKILNHPLSNNMKQSNGVKSVNTNKMETNDYTECAICLYDCKPCQAIFIAACSHCWHYKCIRRIILNNYPQFLCPNCRSVTDLESNVDDDD</sequence>
<dbReference type="SUPFAM" id="SSF49879">
    <property type="entry name" value="SMAD/FHA domain"/>
    <property type="match status" value="1"/>
</dbReference>
<evidence type="ECO:0000259" key="8">
    <source>
        <dbReference type="PROSITE" id="PS50089"/>
    </source>
</evidence>
<dbReference type="PANTHER" id="PTHR15067">
    <property type="entry name" value="E3 UBIQUITIN-PROTEIN LIGASE RNF8"/>
    <property type="match status" value="1"/>
</dbReference>
<evidence type="ECO:0000256" key="6">
    <source>
        <dbReference type="PROSITE-ProRule" id="PRU00175"/>
    </source>
</evidence>
<evidence type="ECO:0000256" key="1">
    <source>
        <dbReference type="ARBA" id="ARBA00022679"/>
    </source>
</evidence>
<evidence type="ECO:0000256" key="2">
    <source>
        <dbReference type="ARBA" id="ARBA00022723"/>
    </source>
</evidence>
<name>A0A1D2VBD2_9ASCO</name>
<gene>
    <name evidence="9" type="ORF">ASCRUDRAFT_26174</name>
</gene>
<dbReference type="GO" id="GO:0016567">
    <property type="term" value="P:protein ubiquitination"/>
    <property type="evidence" value="ECO:0007669"/>
    <property type="project" value="TreeGrafter"/>
</dbReference>
<dbReference type="GO" id="GO:0008270">
    <property type="term" value="F:zinc ion binding"/>
    <property type="evidence" value="ECO:0007669"/>
    <property type="project" value="UniProtKB-KW"/>
</dbReference>
<feature type="non-terminal residue" evidence="9">
    <location>
        <position position="249"/>
    </location>
</feature>
<dbReference type="GO" id="GO:0061630">
    <property type="term" value="F:ubiquitin protein ligase activity"/>
    <property type="evidence" value="ECO:0007669"/>
    <property type="project" value="TreeGrafter"/>
</dbReference>
<dbReference type="Pfam" id="PF00498">
    <property type="entry name" value="FHA"/>
    <property type="match status" value="1"/>
</dbReference>
<dbReference type="STRING" id="1344418.A0A1D2VBD2"/>
<dbReference type="GO" id="GO:0006511">
    <property type="term" value="P:ubiquitin-dependent protein catabolic process"/>
    <property type="evidence" value="ECO:0007669"/>
    <property type="project" value="TreeGrafter"/>
</dbReference>
<accession>A0A1D2VBD2</accession>
<dbReference type="Pfam" id="PF17123">
    <property type="entry name" value="zf-RING_11"/>
    <property type="match status" value="1"/>
</dbReference>
<keyword evidence="4" id="KW-0833">Ubl conjugation pathway</keyword>
<dbReference type="FunFam" id="2.60.200.20:FF:000030">
    <property type="entry name" value="FHA domain-containing protein"/>
    <property type="match status" value="1"/>
</dbReference>
<evidence type="ECO:0000256" key="4">
    <source>
        <dbReference type="ARBA" id="ARBA00022786"/>
    </source>
</evidence>
<dbReference type="Gene3D" id="3.30.40.10">
    <property type="entry name" value="Zinc/RING finger domain, C3HC4 (zinc finger)"/>
    <property type="match status" value="1"/>
</dbReference>
<evidence type="ECO:0000256" key="5">
    <source>
        <dbReference type="ARBA" id="ARBA00022833"/>
    </source>
</evidence>
<keyword evidence="1" id="KW-0808">Transferase</keyword>